<dbReference type="Proteomes" id="UP000482209">
    <property type="component" value="Unassembled WGS sequence"/>
</dbReference>
<evidence type="ECO:0000313" key="2">
    <source>
        <dbReference type="EMBL" id="MSS62385.1"/>
    </source>
</evidence>
<dbReference type="Pfam" id="PF07907">
    <property type="entry name" value="YibE_F"/>
    <property type="match status" value="1"/>
</dbReference>
<feature type="transmembrane region" description="Helical" evidence="1">
    <location>
        <begin position="316"/>
        <end position="335"/>
    </location>
</feature>
<protein>
    <submittedName>
        <fullName evidence="2">YibE/F family protein</fullName>
    </submittedName>
</protein>
<keyword evidence="1" id="KW-0812">Transmembrane</keyword>
<gene>
    <name evidence="2" type="ORF">FYJ58_00560</name>
</gene>
<feature type="transmembrane region" description="Helical" evidence="1">
    <location>
        <begin position="181"/>
        <end position="199"/>
    </location>
</feature>
<comment type="caution">
    <text evidence="2">The sequence shown here is derived from an EMBL/GenBank/DDBJ whole genome shotgun (WGS) entry which is preliminary data.</text>
</comment>
<evidence type="ECO:0000256" key="1">
    <source>
        <dbReference type="SAM" id="Phobius"/>
    </source>
</evidence>
<evidence type="ECO:0000313" key="3">
    <source>
        <dbReference type="Proteomes" id="UP000482209"/>
    </source>
</evidence>
<accession>A0A6L5XUE4</accession>
<sequence length="381" mass="41416">MDWRKFWNRDTKIKTVTLIITVLLVIVTIKFIDTEGLRNTEKNISYYHGKAIEIIEDNVEEDEKTEGVLRGSQKVKVEITSGEHKGEVAVLDNYISALYNVYAKEGTPLIIRASKDTSGVTYTIYNYDRTVLIYSVILLFAILLCVIGGRKGFAALLSLIVMLIGIFFVLLPLYIKGYPAVTVTLVMIVAMTLIGYILIDSINKKTVSACLGTIAGVMVSGLLAYFVGLFGHLTGFQTQEAETLLLIAGDDGLKVKNLLVCGILIASLGAVMDVAMSIASSIHELHEVNPTLSSKQLFLSGMNIGKDAMGTMANTLILAFTGASLNLLLLIYSYGIPYTQLMNTDLIAIEIMKGIAGSVGIILTVPIVAFISANIEVTVRQ</sequence>
<dbReference type="PANTHER" id="PTHR41771">
    <property type="entry name" value="MEMBRANE PROTEIN-RELATED"/>
    <property type="match status" value="1"/>
</dbReference>
<feature type="transmembrane region" description="Helical" evidence="1">
    <location>
        <begin position="355"/>
        <end position="375"/>
    </location>
</feature>
<keyword evidence="1" id="KW-1133">Transmembrane helix</keyword>
<name>A0A6L5XUE4_9FIRM</name>
<feature type="transmembrane region" description="Helical" evidence="1">
    <location>
        <begin position="131"/>
        <end position="149"/>
    </location>
</feature>
<dbReference type="AlphaFoldDB" id="A0A6L5XUE4"/>
<organism evidence="2 3">
    <name type="scientific">Velocimicrobium porci</name>
    <dbReference type="NCBI Taxonomy" id="2606634"/>
    <lineage>
        <taxon>Bacteria</taxon>
        <taxon>Bacillati</taxon>
        <taxon>Bacillota</taxon>
        <taxon>Clostridia</taxon>
        <taxon>Lachnospirales</taxon>
        <taxon>Lachnospiraceae</taxon>
        <taxon>Velocimicrobium</taxon>
    </lineage>
</organism>
<proteinExistence type="predicted"/>
<feature type="transmembrane region" description="Helical" evidence="1">
    <location>
        <begin position="156"/>
        <end position="175"/>
    </location>
</feature>
<reference evidence="2 3" key="1">
    <citation type="submission" date="2019-08" db="EMBL/GenBank/DDBJ databases">
        <title>In-depth cultivation of the pig gut microbiome towards novel bacterial diversity and tailored functional studies.</title>
        <authorList>
            <person name="Wylensek D."/>
            <person name="Hitch T.C.A."/>
            <person name="Clavel T."/>
        </authorList>
    </citation>
    <scope>NUCLEOTIDE SEQUENCE [LARGE SCALE GENOMIC DNA]</scope>
    <source>
        <strain evidence="2 3">WCA-693-APC-MOT-I</strain>
    </source>
</reference>
<dbReference type="PANTHER" id="PTHR41771:SF1">
    <property type="entry name" value="MEMBRANE PROTEIN"/>
    <property type="match status" value="1"/>
</dbReference>
<dbReference type="InterPro" id="IPR012507">
    <property type="entry name" value="YibE_F"/>
</dbReference>
<dbReference type="RefSeq" id="WP_154515663.1">
    <property type="nucleotide sequence ID" value="NZ_VUMT01000001.1"/>
</dbReference>
<feature type="transmembrane region" description="Helical" evidence="1">
    <location>
        <begin position="211"/>
        <end position="235"/>
    </location>
</feature>
<feature type="transmembrane region" description="Helical" evidence="1">
    <location>
        <begin position="255"/>
        <end position="276"/>
    </location>
</feature>
<keyword evidence="1" id="KW-0472">Membrane</keyword>
<keyword evidence="3" id="KW-1185">Reference proteome</keyword>
<feature type="transmembrane region" description="Helical" evidence="1">
    <location>
        <begin position="12"/>
        <end position="32"/>
    </location>
</feature>
<dbReference type="EMBL" id="VUMT01000001">
    <property type="protein sequence ID" value="MSS62385.1"/>
    <property type="molecule type" value="Genomic_DNA"/>
</dbReference>